<sequence length="216" mass="24324">MKRIIAIVGDFYHPVEPIQRSLETALQKQLDERSVEIEYLSEDQLQAAMESKPDAVVFFKEDRLNPQDEVVHRWMNEETEAAIVQYVEQGGAWLGWHSGLASYSPDGAYVGMLRGYFEYHPEKHSLVSYTELLGGKPADQAAFAIMDEHYFVHCDRSRTDVFLLSASKDGESIAGWRHEAGEGRVVCFTPAHTEEGLLDAGLLQVLASCVDWCLSK</sequence>
<reference evidence="2 3" key="1">
    <citation type="journal article" date="2024" name="Int. J. Syst. Evol. Microbiol.">
        <title>Paenibacillus hexagrammi sp. nov., a novel bacterium isolated from the gut content of Hexagrammos agrammus.</title>
        <authorList>
            <person name="Jung H.K."/>
            <person name="Kim D.G."/>
            <person name="Zin H."/>
            <person name="Park J."/>
            <person name="Jung H."/>
            <person name="Kim Y.O."/>
            <person name="Kong H.J."/>
            <person name="Kim J.W."/>
            <person name="Kim Y.S."/>
        </authorList>
    </citation>
    <scope>NUCLEOTIDE SEQUENCE [LARGE SCALE GENOMIC DNA]</scope>
    <source>
        <strain evidence="2 3">YPD9-1</strain>
    </source>
</reference>
<gene>
    <name evidence="2" type="ORF">L0M14_23515</name>
</gene>
<dbReference type="InterPro" id="IPR029062">
    <property type="entry name" value="Class_I_gatase-like"/>
</dbReference>
<dbReference type="SUPFAM" id="SSF52317">
    <property type="entry name" value="Class I glutamine amidotransferase-like"/>
    <property type="match status" value="1"/>
</dbReference>
<feature type="domain" description="ThuA-like" evidence="1">
    <location>
        <begin position="26"/>
        <end position="213"/>
    </location>
</feature>
<dbReference type="Pfam" id="PF06283">
    <property type="entry name" value="ThuA"/>
    <property type="match status" value="1"/>
</dbReference>
<dbReference type="EMBL" id="CP090978">
    <property type="protein sequence ID" value="UJF32584.1"/>
    <property type="molecule type" value="Genomic_DNA"/>
</dbReference>
<dbReference type="Proteomes" id="UP001649230">
    <property type="component" value="Chromosome"/>
</dbReference>
<accession>A0ABY3SF16</accession>
<proteinExistence type="predicted"/>
<dbReference type="Gene3D" id="3.40.50.880">
    <property type="match status" value="1"/>
</dbReference>
<evidence type="ECO:0000313" key="2">
    <source>
        <dbReference type="EMBL" id="UJF32584.1"/>
    </source>
</evidence>
<evidence type="ECO:0000259" key="1">
    <source>
        <dbReference type="Pfam" id="PF06283"/>
    </source>
</evidence>
<evidence type="ECO:0000313" key="3">
    <source>
        <dbReference type="Proteomes" id="UP001649230"/>
    </source>
</evidence>
<organism evidence="2 3">
    <name type="scientific">Paenibacillus hexagrammi</name>
    <dbReference type="NCBI Taxonomy" id="2908839"/>
    <lineage>
        <taxon>Bacteria</taxon>
        <taxon>Bacillati</taxon>
        <taxon>Bacillota</taxon>
        <taxon>Bacilli</taxon>
        <taxon>Bacillales</taxon>
        <taxon>Paenibacillaceae</taxon>
        <taxon>Paenibacillus</taxon>
    </lineage>
</organism>
<keyword evidence="3" id="KW-1185">Reference proteome</keyword>
<name>A0ABY3SF16_9BACL</name>
<dbReference type="InterPro" id="IPR029010">
    <property type="entry name" value="ThuA-like"/>
</dbReference>
<protein>
    <submittedName>
        <fullName evidence="2">ThuA domain-containing protein</fullName>
    </submittedName>
</protein>
<dbReference type="RefSeq" id="WP_235118932.1">
    <property type="nucleotide sequence ID" value="NZ_CP090978.1"/>
</dbReference>